<gene>
    <name evidence="2" type="ORF">GCM10016234_21840</name>
</gene>
<dbReference type="SUPFAM" id="SSF46785">
    <property type="entry name" value="Winged helix' DNA-binding domain"/>
    <property type="match status" value="1"/>
</dbReference>
<evidence type="ECO:0000259" key="1">
    <source>
        <dbReference type="PROSITE" id="PS51063"/>
    </source>
</evidence>
<evidence type="ECO:0000313" key="3">
    <source>
        <dbReference type="Proteomes" id="UP000630142"/>
    </source>
</evidence>
<dbReference type="GO" id="GO:0006355">
    <property type="term" value="P:regulation of DNA-templated transcription"/>
    <property type="evidence" value="ECO:0007669"/>
    <property type="project" value="InterPro"/>
</dbReference>
<dbReference type="InterPro" id="IPR012318">
    <property type="entry name" value="HTH_CRP"/>
</dbReference>
<feature type="domain" description="HTH crp-type" evidence="1">
    <location>
        <begin position="20"/>
        <end position="94"/>
    </location>
</feature>
<keyword evidence="3" id="KW-1185">Reference proteome</keyword>
<dbReference type="AlphaFoldDB" id="A0A8J3DZ14"/>
<comment type="caution">
    <text evidence="2">The sequence shown here is derived from an EMBL/GenBank/DDBJ whole genome shotgun (WGS) entry which is preliminary data.</text>
</comment>
<dbReference type="PROSITE" id="PS51063">
    <property type="entry name" value="HTH_CRP_2"/>
    <property type="match status" value="1"/>
</dbReference>
<dbReference type="InterPro" id="IPR036390">
    <property type="entry name" value="WH_DNA-bd_sf"/>
</dbReference>
<reference evidence="2" key="2">
    <citation type="submission" date="2020-09" db="EMBL/GenBank/DDBJ databases">
        <authorList>
            <person name="Sun Q."/>
            <person name="Kim S."/>
        </authorList>
    </citation>
    <scope>NUCLEOTIDE SEQUENCE</scope>
    <source>
        <strain evidence="2">KCTC 42249</strain>
    </source>
</reference>
<dbReference type="SMART" id="SM00419">
    <property type="entry name" value="HTH_CRP"/>
    <property type="match status" value="1"/>
</dbReference>
<evidence type="ECO:0000313" key="2">
    <source>
        <dbReference type="EMBL" id="GHD15256.1"/>
    </source>
</evidence>
<dbReference type="EMBL" id="BMZQ01000002">
    <property type="protein sequence ID" value="GHD15256.1"/>
    <property type="molecule type" value="Genomic_DNA"/>
</dbReference>
<sequence>MTTVTDAALTRAAVSVVGRLPPPAKLAHMACELYLRMSEVGLAKNWSFDLAITQLDLADMFGLSTVHLNRSMQTLRATNAISWDGSRVVIHDWRKLTDIGEFDPTYLNLEPKPR</sequence>
<dbReference type="InterPro" id="IPR036388">
    <property type="entry name" value="WH-like_DNA-bd_sf"/>
</dbReference>
<dbReference type="Proteomes" id="UP000630142">
    <property type="component" value="Unassembled WGS sequence"/>
</dbReference>
<dbReference type="GO" id="GO:0003677">
    <property type="term" value="F:DNA binding"/>
    <property type="evidence" value="ECO:0007669"/>
    <property type="project" value="InterPro"/>
</dbReference>
<organism evidence="2 3">
    <name type="scientific">Tianweitania populi</name>
    <dbReference type="NCBI Taxonomy" id="1607949"/>
    <lineage>
        <taxon>Bacteria</taxon>
        <taxon>Pseudomonadati</taxon>
        <taxon>Pseudomonadota</taxon>
        <taxon>Alphaproteobacteria</taxon>
        <taxon>Hyphomicrobiales</taxon>
        <taxon>Phyllobacteriaceae</taxon>
        <taxon>Tianweitania</taxon>
    </lineage>
</organism>
<name>A0A8J3DZ14_9HYPH</name>
<dbReference type="Pfam" id="PF13545">
    <property type="entry name" value="HTH_Crp_2"/>
    <property type="match status" value="1"/>
</dbReference>
<proteinExistence type="predicted"/>
<dbReference type="Gene3D" id="1.10.10.10">
    <property type="entry name" value="Winged helix-like DNA-binding domain superfamily/Winged helix DNA-binding domain"/>
    <property type="match status" value="1"/>
</dbReference>
<protein>
    <recommendedName>
        <fullName evidence="1">HTH crp-type domain-containing protein</fullName>
    </recommendedName>
</protein>
<accession>A0A8J3DZ14</accession>
<reference evidence="2" key="1">
    <citation type="journal article" date="2014" name="Int. J. Syst. Evol. Microbiol.">
        <title>Complete genome sequence of Corynebacterium casei LMG S-19264T (=DSM 44701T), isolated from a smear-ripened cheese.</title>
        <authorList>
            <consortium name="US DOE Joint Genome Institute (JGI-PGF)"/>
            <person name="Walter F."/>
            <person name="Albersmeier A."/>
            <person name="Kalinowski J."/>
            <person name="Ruckert C."/>
        </authorList>
    </citation>
    <scope>NUCLEOTIDE SEQUENCE</scope>
    <source>
        <strain evidence="2">KCTC 42249</strain>
    </source>
</reference>